<accession>A0ABX4HMX4</accession>
<reference evidence="2 3" key="1">
    <citation type="submission" date="2017-08" db="EMBL/GenBank/DDBJ databases">
        <title>Halomonas binhaiensis sp. nov., isolated from saline alkaline soil.</title>
        <authorList>
            <person name="Wang D."/>
            <person name="Zhang G."/>
        </authorList>
    </citation>
    <scope>NUCLEOTIDE SEQUENCE [LARGE SCALE GENOMIC DNA]</scope>
    <source>
        <strain evidence="2 3">WN018</strain>
    </source>
</reference>
<keyword evidence="1" id="KW-0812">Transmembrane</keyword>
<evidence type="ECO:0000313" key="2">
    <source>
        <dbReference type="EMBL" id="PAU73281.1"/>
    </source>
</evidence>
<comment type="caution">
    <text evidence="2">The sequence shown here is derived from an EMBL/GenBank/DDBJ whole genome shotgun (WGS) entry which is preliminary data.</text>
</comment>
<protein>
    <recommendedName>
        <fullName evidence="4">Phage abortive infection protein</fullName>
    </recommendedName>
</protein>
<keyword evidence="3" id="KW-1185">Reference proteome</keyword>
<dbReference type="RefSeq" id="WP_095602409.1">
    <property type="nucleotide sequence ID" value="NZ_NSKA01000001.1"/>
</dbReference>
<organism evidence="2 3">
    <name type="scientific">Vreelandella alkaliphila</name>
    <dbReference type="NCBI Taxonomy" id="272774"/>
    <lineage>
        <taxon>Bacteria</taxon>
        <taxon>Pseudomonadati</taxon>
        <taxon>Pseudomonadota</taxon>
        <taxon>Gammaproteobacteria</taxon>
        <taxon>Oceanospirillales</taxon>
        <taxon>Halomonadaceae</taxon>
        <taxon>Vreelandella</taxon>
    </lineage>
</organism>
<evidence type="ECO:0000313" key="3">
    <source>
        <dbReference type="Proteomes" id="UP000218675"/>
    </source>
</evidence>
<keyword evidence="1" id="KW-1133">Transmembrane helix</keyword>
<gene>
    <name evidence="2" type="ORF">CK497_01370</name>
</gene>
<evidence type="ECO:0000256" key="1">
    <source>
        <dbReference type="SAM" id="Phobius"/>
    </source>
</evidence>
<evidence type="ECO:0008006" key="4">
    <source>
        <dbReference type="Google" id="ProtNLM"/>
    </source>
</evidence>
<proteinExistence type="predicted"/>
<sequence>MKHLNKWLVGVVVGVAVIAIVLYIWNFWGRPPSEDPSDWAHFATYLSGTVGVTAVVATLFAFVKTLGQQQALIDSQEEMIESQKTQLSLTRSQLELEKERREIELAYNSSFTIFPMLMDSLKKDLDQDFWAASEREKEVLDRVVEEFRNYDFLNYDLISDMEDYASIILSCNEYSVYEFADGIFLKLDKIYAFMLSKLKIEEGLKSYYESYLLSNYNHATTYYHYIYCYHAYLFGCGETDYANLGVSLLDLPNDYQENRDTYHAWLTIGEKVKKVKEGVKASNEQKAR</sequence>
<dbReference type="Proteomes" id="UP000218675">
    <property type="component" value="Unassembled WGS sequence"/>
</dbReference>
<feature type="transmembrane region" description="Helical" evidence="1">
    <location>
        <begin position="40"/>
        <end position="63"/>
    </location>
</feature>
<name>A0ABX4HMX4_9GAMM</name>
<feature type="transmembrane region" description="Helical" evidence="1">
    <location>
        <begin position="7"/>
        <end position="28"/>
    </location>
</feature>
<keyword evidence="1" id="KW-0472">Membrane</keyword>
<dbReference type="EMBL" id="NSKA01000001">
    <property type="protein sequence ID" value="PAU73281.1"/>
    <property type="molecule type" value="Genomic_DNA"/>
</dbReference>